<dbReference type="Pfam" id="PF00106">
    <property type="entry name" value="adh_short"/>
    <property type="match status" value="1"/>
</dbReference>
<dbReference type="GO" id="GO:0000166">
    <property type="term" value="F:nucleotide binding"/>
    <property type="evidence" value="ECO:0007669"/>
    <property type="project" value="UniProtKB-KW"/>
</dbReference>
<protein>
    <recommendedName>
        <fullName evidence="14">3-dehydrosphinganine reductase</fullName>
        <ecNumber evidence="14">1.1.1.102</ecNumber>
    </recommendedName>
</protein>
<keyword evidence="12" id="KW-0443">Lipid metabolism</keyword>
<dbReference type="GO" id="GO:0006666">
    <property type="term" value="P:3-keto-sphinganine metabolic process"/>
    <property type="evidence" value="ECO:0007669"/>
    <property type="project" value="InterPro"/>
</dbReference>
<dbReference type="SUPFAM" id="SSF51735">
    <property type="entry name" value="NAD(P)-binding Rossmann-fold domains"/>
    <property type="match status" value="1"/>
</dbReference>
<evidence type="ECO:0000256" key="16">
    <source>
        <dbReference type="ARBA" id="ARBA00048930"/>
    </source>
</evidence>
<evidence type="ECO:0000256" key="7">
    <source>
        <dbReference type="ARBA" id="ARBA00022824"/>
    </source>
</evidence>
<dbReference type="GO" id="GO:0047560">
    <property type="term" value="F:3-dehydrosphinganine reductase activity"/>
    <property type="evidence" value="ECO:0007669"/>
    <property type="project" value="UniProtKB-EC"/>
</dbReference>
<dbReference type="EC" id="1.1.1.102" evidence="14"/>
<feature type="transmembrane region" description="Helical" evidence="17">
    <location>
        <begin position="301"/>
        <end position="322"/>
    </location>
</feature>
<evidence type="ECO:0000256" key="13">
    <source>
        <dbReference type="ARBA" id="ARBA00023136"/>
    </source>
</evidence>
<evidence type="ECO:0000256" key="8">
    <source>
        <dbReference type="ARBA" id="ARBA00022857"/>
    </source>
</evidence>
<dbReference type="AlphaFoldDB" id="A0AAD5WUS6"/>
<keyword evidence="7" id="KW-0256">Endoplasmic reticulum</keyword>
<evidence type="ECO:0000256" key="14">
    <source>
        <dbReference type="ARBA" id="ARBA00026112"/>
    </source>
</evidence>
<dbReference type="InterPro" id="IPR045022">
    <property type="entry name" value="KDSR-like"/>
</dbReference>
<comment type="function">
    <text evidence="15">Catalyzes the reduction of 3'-oxosphinganine (3-ketodihydrosphingosine/KDS) to sphinganine (dihydrosphingosine/DHS), the second step of de novo sphingolipid biosynthesis.</text>
</comment>
<keyword evidence="13 17" id="KW-0472">Membrane</keyword>
<dbReference type="GO" id="GO:0030148">
    <property type="term" value="P:sphingolipid biosynthetic process"/>
    <property type="evidence" value="ECO:0007669"/>
    <property type="project" value="InterPro"/>
</dbReference>
<evidence type="ECO:0000256" key="3">
    <source>
        <dbReference type="ARBA" id="ARBA00004991"/>
    </source>
</evidence>
<keyword evidence="10 17" id="KW-1133">Transmembrane helix</keyword>
<organism evidence="18 19">
    <name type="scientific">Zalerion maritima</name>
    <dbReference type="NCBI Taxonomy" id="339359"/>
    <lineage>
        <taxon>Eukaryota</taxon>
        <taxon>Fungi</taxon>
        <taxon>Dikarya</taxon>
        <taxon>Ascomycota</taxon>
        <taxon>Pezizomycotina</taxon>
        <taxon>Sordariomycetes</taxon>
        <taxon>Lulworthiomycetidae</taxon>
        <taxon>Lulworthiales</taxon>
        <taxon>Lulworthiaceae</taxon>
        <taxon>Zalerion</taxon>
    </lineage>
</organism>
<evidence type="ECO:0000256" key="10">
    <source>
        <dbReference type="ARBA" id="ARBA00022989"/>
    </source>
</evidence>
<dbReference type="CDD" id="cd08939">
    <property type="entry name" value="KDSR-like_SDR_c"/>
    <property type="match status" value="1"/>
</dbReference>
<dbReference type="PANTHER" id="PTHR43550">
    <property type="entry name" value="3-KETODIHYDROSPHINGOSINE REDUCTASE"/>
    <property type="match status" value="1"/>
</dbReference>
<gene>
    <name evidence="18" type="ORF">MKZ38_002649</name>
</gene>
<dbReference type="InterPro" id="IPR036291">
    <property type="entry name" value="NAD(P)-bd_dom_sf"/>
</dbReference>
<evidence type="ECO:0000256" key="1">
    <source>
        <dbReference type="ARBA" id="ARBA00004586"/>
    </source>
</evidence>
<evidence type="ECO:0000256" key="6">
    <source>
        <dbReference type="ARBA" id="ARBA00022741"/>
    </source>
</evidence>
<proteinExistence type="inferred from homology"/>
<keyword evidence="8" id="KW-0521">NADP</keyword>
<evidence type="ECO:0000313" key="19">
    <source>
        <dbReference type="Proteomes" id="UP001201980"/>
    </source>
</evidence>
<name>A0AAD5WUS6_9PEZI</name>
<comment type="subcellular location">
    <subcellularLocation>
        <location evidence="1">Endoplasmic reticulum membrane</location>
    </subcellularLocation>
</comment>
<dbReference type="Proteomes" id="UP001201980">
    <property type="component" value="Unassembled WGS sequence"/>
</dbReference>
<reference evidence="18" key="1">
    <citation type="submission" date="2022-07" db="EMBL/GenBank/DDBJ databases">
        <title>Draft genome sequence of Zalerion maritima ATCC 34329, a (micro)plastics degrading marine fungus.</title>
        <authorList>
            <person name="Paco A."/>
            <person name="Goncalves M.F.M."/>
            <person name="Rocha-Santos T.A.P."/>
            <person name="Alves A."/>
        </authorList>
    </citation>
    <scope>NUCLEOTIDE SEQUENCE</scope>
    <source>
        <strain evidence="18">ATCC 34329</strain>
    </source>
</reference>
<keyword evidence="9" id="KW-0746">Sphingolipid metabolism</keyword>
<dbReference type="GO" id="GO:0005789">
    <property type="term" value="C:endoplasmic reticulum membrane"/>
    <property type="evidence" value="ECO:0007669"/>
    <property type="project" value="UniProtKB-SubCell"/>
</dbReference>
<evidence type="ECO:0000256" key="2">
    <source>
        <dbReference type="ARBA" id="ARBA00004760"/>
    </source>
</evidence>
<keyword evidence="6" id="KW-0547">Nucleotide-binding</keyword>
<evidence type="ECO:0000313" key="18">
    <source>
        <dbReference type="EMBL" id="KAJ2906224.1"/>
    </source>
</evidence>
<keyword evidence="5 17" id="KW-0812">Transmembrane</keyword>
<evidence type="ECO:0000256" key="12">
    <source>
        <dbReference type="ARBA" id="ARBA00023098"/>
    </source>
</evidence>
<keyword evidence="11" id="KW-0560">Oxidoreductase</keyword>
<dbReference type="Gene3D" id="3.40.50.720">
    <property type="entry name" value="NAD(P)-binding Rossmann-like Domain"/>
    <property type="match status" value="1"/>
</dbReference>
<dbReference type="InterPro" id="IPR002347">
    <property type="entry name" value="SDR_fam"/>
</dbReference>
<sequence length="348" mass="38147">MELASKPAYLALAAVGATLLATTMGMFSKNQMPVEGKTILITGGSDGMGLSVSRQLAAKGANIIIVARNVGKLEEAIVTLKASAKNPESQRFTYISADVSEHNYAAAVIAEAIAWNNGKSPDIVWCIAGVATPDFWVDTPLEVSRRNMDINYWGNAEMSHAVLREWLDPSAPVTDEPKHFIFTSSVVAFYSIAGYSPYAPAKIAIRTLADTLAQEVKLYPQNVEIHVVYPGTILTAGLETENKSKPEITHILEEDDPQQSADTVARRAINGLERGEYFVTVAWLGHLMKWGMMGGSPRNNWLIDTLMQFVVALVWLIVYPIINSKLLSYAKKHGHPATYKLKNANTKR</sequence>
<evidence type="ECO:0000256" key="17">
    <source>
        <dbReference type="SAM" id="Phobius"/>
    </source>
</evidence>
<comment type="caution">
    <text evidence="18">The sequence shown here is derived from an EMBL/GenBank/DDBJ whole genome shotgun (WGS) entry which is preliminary data.</text>
</comment>
<comment type="similarity">
    <text evidence="4">Belongs to the short-chain dehydrogenases/reductases (SDR) family.</text>
</comment>
<comment type="pathway">
    <text evidence="2">Lipid metabolism; sphingolipid metabolism.</text>
</comment>
<comment type="catalytic activity">
    <reaction evidence="16">
        <text>sphinganine + NADP(+) = 3-oxosphinganine + NADPH + H(+)</text>
        <dbReference type="Rhea" id="RHEA:22640"/>
        <dbReference type="ChEBI" id="CHEBI:15378"/>
        <dbReference type="ChEBI" id="CHEBI:57783"/>
        <dbReference type="ChEBI" id="CHEBI:57817"/>
        <dbReference type="ChEBI" id="CHEBI:58299"/>
        <dbReference type="ChEBI" id="CHEBI:58349"/>
        <dbReference type="EC" id="1.1.1.102"/>
    </reaction>
    <physiologicalReaction direction="right-to-left" evidence="16">
        <dbReference type="Rhea" id="RHEA:22642"/>
    </physiologicalReaction>
</comment>
<dbReference type="FunFam" id="3.40.50.720:FF:000456">
    <property type="entry name" value="3-ketodihydrosphingosine reductase tsc10"/>
    <property type="match status" value="1"/>
</dbReference>
<comment type="pathway">
    <text evidence="3">Sphingolipid metabolism.</text>
</comment>
<accession>A0AAD5WUS6</accession>
<evidence type="ECO:0000256" key="5">
    <source>
        <dbReference type="ARBA" id="ARBA00022692"/>
    </source>
</evidence>
<evidence type="ECO:0000256" key="15">
    <source>
        <dbReference type="ARBA" id="ARBA00044737"/>
    </source>
</evidence>
<dbReference type="PRINTS" id="PR00081">
    <property type="entry name" value="GDHRDH"/>
</dbReference>
<evidence type="ECO:0000256" key="4">
    <source>
        <dbReference type="ARBA" id="ARBA00006484"/>
    </source>
</evidence>
<evidence type="ECO:0000256" key="9">
    <source>
        <dbReference type="ARBA" id="ARBA00022919"/>
    </source>
</evidence>
<dbReference type="EMBL" id="JAKWBI020000017">
    <property type="protein sequence ID" value="KAJ2906224.1"/>
    <property type="molecule type" value="Genomic_DNA"/>
</dbReference>
<evidence type="ECO:0000256" key="11">
    <source>
        <dbReference type="ARBA" id="ARBA00023002"/>
    </source>
</evidence>
<keyword evidence="19" id="KW-1185">Reference proteome</keyword>
<dbReference type="PANTHER" id="PTHR43550:SF3">
    <property type="entry name" value="3-KETODIHYDROSPHINGOSINE REDUCTASE"/>
    <property type="match status" value="1"/>
</dbReference>